<comment type="subcellular location">
    <subcellularLocation>
        <location evidence="1">Endomembrane system</location>
        <topology evidence="1">Multi-pass membrane protein</topology>
    </subcellularLocation>
</comment>
<dbReference type="SMART" id="SM00752">
    <property type="entry name" value="HTTM"/>
    <property type="match status" value="1"/>
</dbReference>
<dbReference type="Proteomes" id="UP000248857">
    <property type="component" value="Unassembled WGS sequence"/>
</dbReference>
<dbReference type="InterPro" id="IPR011020">
    <property type="entry name" value="HTTM-like"/>
</dbReference>
<sequence length="604" mass="70370">MNLNLLLSRSSLGVIAILLVLLAIRNRERVDRIVNNFFTESTHPLNLAIFRITVFLTLIKFVDISSTVWFSQMPEQLQFLPGNLGWLFNYLPIDASTARLTSSLMLVFCFTGAIGLFSRTSAFVTTILGFYVLGIPQLWGKVNHYNHLLWFVAILAVSRCGDFLSVDAIFAAWKRADAGTTQPPQPARLYTLPLRFVWLLMGVIYFFPGFWKVWNSGYRWAWSDNLNFQMYRKWLELDGWVPIFRIDQYPLLNRTSGLWTIAWELSFILLIFLPRWRLPAALMGLFFHNMTNLFMRISFWTLQVCYVSFFNWHKIFNSIGRFFFSQPMYVVYDGNCKLCRRTIASLRRFDILGQITYVNALNGEELQACDLLWIDPEALLEDMHTVVGKQYWRGFSAYRVLSRRIPVFWLILPLLYVWPIPRLGNFIYHKVADSRTCDIAKVPTPDKGTLRETGRSNTKGIIAVGILFLFLNTFYSIKYETAAWPFSCYPTFSWIQKPQEKLLEVIPLDASGEPISLATSERSIKQYLSPPRVDSLVKKLLKTNELAEKERRLQAFWQLLAQNDARLNQAVSVDFYEVRLQLDPERQDENPISQELAYRLKLQR</sequence>
<evidence type="ECO:0000313" key="8">
    <source>
        <dbReference type="Proteomes" id="UP000248857"/>
    </source>
</evidence>
<evidence type="ECO:0000256" key="4">
    <source>
        <dbReference type="ARBA" id="ARBA00023136"/>
    </source>
</evidence>
<keyword evidence="3 5" id="KW-1133">Transmembrane helix</keyword>
<dbReference type="InterPro" id="IPR007263">
    <property type="entry name" value="DCC1-like"/>
</dbReference>
<evidence type="ECO:0000256" key="3">
    <source>
        <dbReference type="ARBA" id="ARBA00022989"/>
    </source>
</evidence>
<comment type="caution">
    <text evidence="7">The sequence shown here is derived from an EMBL/GenBank/DDBJ whole genome shotgun (WGS) entry which is preliminary data.</text>
</comment>
<proteinExistence type="predicted"/>
<evidence type="ECO:0000256" key="5">
    <source>
        <dbReference type="SAM" id="Phobius"/>
    </source>
</evidence>
<feature type="transmembrane region" description="Helical" evidence="5">
    <location>
        <begin position="6"/>
        <end position="24"/>
    </location>
</feature>
<dbReference type="GO" id="GO:0012505">
    <property type="term" value="C:endomembrane system"/>
    <property type="evidence" value="ECO:0007669"/>
    <property type="project" value="UniProtKB-SubCell"/>
</dbReference>
<feature type="transmembrane region" description="Helical" evidence="5">
    <location>
        <begin position="194"/>
        <end position="214"/>
    </location>
</feature>
<dbReference type="EMBL" id="PQWO01000003">
    <property type="protein sequence ID" value="PZD74104.1"/>
    <property type="molecule type" value="Genomic_DNA"/>
</dbReference>
<feature type="transmembrane region" description="Helical" evidence="5">
    <location>
        <begin position="90"/>
        <end position="110"/>
    </location>
</feature>
<feature type="domain" description="HTTM-like" evidence="6">
    <location>
        <begin position="39"/>
        <end position="312"/>
    </location>
</feature>
<evidence type="ECO:0000256" key="1">
    <source>
        <dbReference type="ARBA" id="ARBA00004127"/>
    </source>
</evidence>
<name>A0A2W1JWR7_9CYAN</name>
<feature type="transmembrane region" description="Helical" evidence="5">
    <location>
        <begin position="460"/>
        <end position="477"/>
    </location>
</feature>
<evidence type="ECO:0000313" key="7">
    <source>
        <dbReference type="EMBL" id="PZD74104.1"/>
    </source>
</evidence>
<protein>
    <recommendedName>
        <fullName evidence="6">HTTM-like domain-containing protein</fullName>
    </recommendedName>
</protein>
<feature type="transmembrane region" description="Helical" evidence="5">
    <location>
        <begin position="401"/>
        <end position="420"/>
    </location>
</feature>
<keyword evidence="2 5" id="KW-0812">Transmembrane</keyword>
<dbReference type="RefSeq" id="WP_110985194.1">
    <property type="nucleotide sequence ID" value="NZ_CAWNWM010000003.1"/>
</dbReference>
<dbReference type="Pfam" id="PF04134">
    <property type="entry name" value="DCC1-like"/>
    <property type="match status" value="1"/>
</dbReference>
<dbReference type="AlphaFoldDB" id="A0A2W1JWR7"/>
<dbReference type="OrthoDB" id="9785438at2"/>
<organism evidence="7 8">
    <name type="scientific">Acaryochloris thomasi RCC1774</name>
    <dbReference type="NCBI Taxonomy" id="1764569"/>
    <lineage>
        <taxon>Bacteria</taxon>
        <taxon>Bacillati</taxon>
        <taxon>Cyanobacteriota</taxon>
        <taxon>Cyanophyceae</taxon>
        <taxon>Acaryochloridales</taxon>
        <taxon>Acaryochloridaceae</taxon>
        <taxon>Acaryochloris</taxon>
        <taxon>Acaryochloris thomasi</taxon>
    </lineage>
</organism>
<keyword evidence="4 5" id="KW-0472">Membrane</keyword>
<accession>A0A2W1JWR7</accession>
<evidence type="ECO:0000259" key="6">
    <source>
        <dbReference type="SMART" id="SM00752"/>
    </source>
</evidence>
<keyword evidence="8" id="KW-1185">Reference proteome</keyword>
<dbReference type="GO" id="GO:0015035">
    <property type="term" value="F:protein-disulfide reductase activity"/>
    <property type="evidence" value="ECO:0007669"/>
    <property type="project" value="InterPro"/>
</dbReference>
<reference evidence="7 8" key="1">
    <citation type="journal article" date="2018" name="Sci. Rep.">
        <title>A novel species of the marine cyanobacterium Acaryochloris with a unique pigment content and lifestyle.</title>
        <authorList>
            <person name="Partensky F."/>
            <person name="Six C."/>
            <person name="Ratin M."/>
            <person name="Garczarek L."/>
            <person name="Vaulot D."/>
            <person name="Probert I."/>
            <person name="Calteau A."/>
            <person name="Gourvil P."/>
            <person name="Marie D."/>
            <person name="Grebert T."/>
            <person name="Bouchier C."/>
            <person name="Le Panse S."/>
            <person name="Gachenot M."/>
            <person name="Rodriguez F."/>
            <person name="Garrido J.L."/>
        </authorList>
    </citation>
    <scope>NUCLEOTIDE SEQUENCE [LARGE SCALE GENOMIC DNA]</scope>
    <source>
        <strain evidence="7 8">RCC1774</strain>
    </source>
</reference>
<feature type="transmembrane region" description="Helical" evidence="5">
    <location>
        <begin position="293"/>
        <end position="312"/>
    </location>
</feature>
<feature type="transmembrane region" description="Helical" evidence="5">
    <location>
        <begin position="45"/>
        <end position="70"/>
    </location>
</feature>
<feature type="transmembrane region" description="Helical" evidence="5">
    <location>
        <begin position="256"/>
        <end position="273"/>
    </location>
</feature>
<evidence type="ECO:0000256" key="2">
    <source>
        <dbReference type="ARBA" id="ARBA00022692"/>
    </source>
</evidence>
<gene>
    <name evidence="7" type="ORF">C1752_01217</name>
</gene>
<feature type="transmembrane region" description="Helical" evidence="5">
    <location>
        <begin position="122"/>
        <end position="142"/>
    </location>
</feature>